<evidence type="ECO:0000313" key="12">
    <source>
        <dbReference type="Proteomes" id="UP000593567"/>
    </source>
</evidence>
<dbReference type="InterPro" id="IPR027417">
    <property type="entry name" value="P-loop_NTPase"/>
</dbReference>
<dbReference type="AlphaFoldDB" id="A0A7J7JYI7"/>
<accession>A0A7J7JYI7</accession>
<dbReference type="Pfam" id="PF07717">
    <property type="entry name" value="OB_NTP_bind"/>
    <property type="match status" value="1"/>
</dbReference>
<comment type="catalytic activity">
    <reaction evidence="7">
        <text>ATP + H2O = ADP + phosphate + H(+)</text>
        <dbReference type="Rhea" id="RHEA:13065"/>
        <dbReference type="ChEBI" id="CHEBI:15377"/>
        <dbReference type="ChEBI" id="CHEBI:15378"/>
        <dbReference type="ChEBI" id="CHEBI:30616"/>
        <dbReference type="ChEBI" id="CHEBI:43474"/>
        <dbReference type="ChEBI" id="CHEBI:456216"/>
        <dbReference type="EC" id="3.6.4.13"/>
    </reaction>
</comment>
<dbReference type="Gene3D" id="3.40.50.300">
    <property type="entry name" value="P-loop containing nucleotide triphosphate hydrolases"/>
    <property type="match status" value="2"/>
</dbReference>
<evidence type="ECO:0000256" key="2">
    <source>
        <dbReference type="ARBA" id="ARBA00012552"/>
    </source>
</evidence>
<dbReference type="PROSITE" id="PS51192">
    <property type="entry name" value="HELICASE_ATP_BIND_1"/>
    <property type="match status" value="1"/>
</dbReference>
<dbReference type="SUPFAM" id="SSF52540">
    <property type="entry name" value="P-loop containing nucleoside triphosphate hydrolases"/>
    <property type="match status" value="1"/>
</dbReference>
<sequence>MSSSNKPRFWKPGTSAPGEDIVEERKSETVVTSSYNSNASLPILQQRERLPIYKYRNNILYCVEKFQTTIIIGETGSGKSTQLPQYLLEIGYGKHGYMIAVTQPRRVACVSLANRVADERGSMIGREIGYRIRFDDCWDENETKIKFLTDGMLIREIMNDPILRQYSVIVLDEAHERSIQTDMALGLMKKILKKRKDLRIIISSATLDAQMFFDFFNTNETEDKSKDTVVIMPVEGRSFPVDIHYLVDPCQNYVKETVNTILKIHKTEPPGDILAFLTGADEIEFALTELIEATRDMSSKYQKMKVLPMHASLPAGHQLKVFQKTPHDTRKVVLATNIAEASITINGIVYVIDCGFVKMMAYNPEAAISSLVITKVSQASAVQRSGRAGRVRAGKAYRLYTESDFEKLPASQTPEMQRCDLSPAILQMKALGIVNLVKFDYIAKPPAQNMLQAVELLYALGALNNKCQLVEPDGVRLAEMPLHPTFGKMLLAAVEMGCTEEMLTIAAMTQIQNVFLNVPNEKHKVEKAKRLFSAVEGDHLTLLNIFIAFDENNRSQKFCRQYYLNYKGLLRALSIRQQLRNVLTKFKLPIESCNGNGRTVRQCITKGIFVNAAKLHHTGIGVYKTVKDGHELHIHPTSVLYREVPPQWVVFNEVVKTNKEYMQDITVIEPEWLHTLTSHYYQFGTNREISEKRAKIC</sequence>
<feature type="domain" description="Helicase ATP-binding" evidence="9">
    <location>
        <begin position="60"/>
        <end position="225"/>
    </location>
</feature>
<dbReference type="InterPro" id="IPR014001">
    <property type="entry name" value="Helicase_ATP-bd"/>
</dbReference>
<evidence type="ECO:0000313" key="11">
    <source>
        <dbReference type="EMBL" id="KAF6030406.1"/>
    </source>
</evidence>
<feature type="region of interest" description="Disordered" evidence="8">
    <location>
        <begin position="1"/>
        <end position="25"/>
    </location>
</feature>
<proteinExistence type="inferred from homology"/>
<feature type="domain" description="Helicase C-terminal" evidence="10">
    <location>
        <begin position="257"/>
        <end position="432"/>
    </location>
</feature>
<dbReference type="OrthoDB" id="10253254at2759"/>
<keyword evidence="6" id="KW-0067">ATP-binding</keyword>
<dbReference type="InterPro" id="IPR002464">
    <property type="entry name" value="DNA/RNA_helicase_DEAH_CS"/>
</dbReference>
<dbReference type="GO" id="GO:0003723">
    <property type="term" value="F:RNA binding"/>
    <property type="evidence" value="ECO:0007669"/>
    <property type="project" value="TreeGrafter"/>
</dbReference>
<evidence type="ECO:0000256" key="3">
    <source>
        <dbReference type="ARBA" id="ARBA00022741"/>
    </source>
</evidence>
<dbReference type="PROSITE" id="PS51194">
    <property type="entry name" value="HELICASE_CTER"/>
    <property type="match status" value="1"/>
</dbReference>
<dbReference type="EC" id="3.6.4.13" evidence="2"/>
<keyword evidence="12" id="KW-1185">Reference proteome</keyword>
<dbReference type="Pfam" id="PF04408">
    <property type="entry name" value="WHD_HA2"/>
    <property type="match status" value="1"/>
</dbReference>
<dbReference type="Proteomes" id="UP000593567">
    <property type="component" value="Unassembled WGS sequence"/>
</dbReference>
<dbReference type="FunFam" id="3.40.50.300:FF:000578">
    <property type="entry name" value="probable ATP-dependent RNA helicase DHX35"/>
    <property type="match status" value="1"/>
</dbReference>
<evidence type="ECO:0000259" key="9">
    <source>
        <dbReference type="PROSITE" id="PS51192"/>
    </source>
</evidence>
<dbReference type="EMBL" id="VXIV02001709">
    <property type="protein sequence ID" value="KAF6030406.1"/>
    <property type="molecule type" value="Genomic_DNA"/>
</dbReference>
<dbReference type="PROSITE" id="PS00690">
    <property type="entry name" value="DEAH_ATP_HELICASE"/>
    <property type="match status" value="1"/>
</dbReference>
<comment type="caution">
    <text evidence="11">The sequence shown here is derived from an EMBL/GenBank/DDBJ whole genome shotgun (WGS) entry which is preliminary data.</text>
</comment>
<dbReference type="GO" id="GO:0071013">
    <property type="term" value="C:catalytic step 2 spliceosome"/>
    <property type="evidence" value="ECO:0007669"/>
    <property type="project" value="TreeGrafter"/>
</dbReference>
<dbReference type="Pfam" id="PF21010">
    <property type="entry name" value="HA2_C"/>
    <property type="match status" value="1"/>
</dbReference>
<evidence type="ECO:0000256" key="5">
    <source>
        <dbReference type="ARBA" id="ARBA00022806"/>
    </source>
</evidence>
<comment type="similarity">
    <text evidence="1">Belongs to the DEAD box helicase family. DEAH subfamily.</text>
</comment>
<dbReference type="GO" id="GO:0003724">
    <property type="term" value="F:RNA helicase activity"/>
    <property type="evidence" value="ECO:0007669"/>
    <property type="project" value="UniProtKB-EC"/>
</dbReference>
<evidence type="ECO:0000259" key="10">
    <source>
        <dbReference type="PROSITE" id="PS51194"/>
    </source>
</evidence>
<dbReference type="Gene3D" id="1.20.120.1080">
    <property type="match status" value="1"/>
</dbReference>
<protein>
    <recommendedName>
        <fullName evidence="2">RNA helicase</fullName>
        <ecNumber evidence="2">3.6.4.13</ecNumber>
    </recommendedName>
</protein>
<evidence type="ECO:0000256" key="8">
    <source>
        <dbReference type="SAM" id="MobiDB-lite"/>
    </source>
</evidence>
<dbReference type="InterPro" id="IPR011709">
    <property type="entry name" value="DEAD-box_helicase_OB_fold"/>
</dbReference>
<dbReference type="SMART" id="SM00847">
    <property type="entry name" value="HA2"/>
    <property type="match status" value="1"/>
</dbReference>
<evidence type="ECO:0000256" key="7">
    <source>
        <dbReference type="ARBA" id="ARBA00047984"/>
    </source>
</evidence>
<dbReference type="SMART" id="SM00490">
    <property type="entry name" value="HELICc"/>
    <property type="match status" value="1"/>
</dbReference>
<dbReference type="Pfam" id="PF00270">
    <property type="entry name" value="DEAD"/>
    <property type="match status" value="1"/>
</dbReference>
<dbReference type="GO" id="GO:0005524">
    <property type="term" value="F:ATP binding"/>
    <property type="evidence" value="ECO:0007669"/>
    <property type="project" value="UniProtKB-KW"/>
</dbReference>
<dbReference type="InterPro" id="IPR048333">
    <property type="entry name" value="HA2_WH"/>
</dbReference>
<dbReference type="CDD" id="cd18791">
    <property type="entry name" value="SF2_C_RHA"/>
    <property type="match status" value="1"/>
</dbReference>
<keyword evidence="5" id="KW-0347">Helicase</keyword>
<dbReference type="InterPro" id="IPR007502">
    <property type="entry name" value="Helicase-assoc_dom"/>
</dbReference>
<dbReference type="PANTHER" id="PTHR18934:SF136">
    <property type="entry name" value="ATP-DEPENDENT RNA HELICASE DHX35-RELATED"/>
    <property type="match status" value="1"/>
</dbReference>
<reference evidence="11" key="1">
    <citation type="submission" date="2020-06" db="EMBL/GenBank/DDBJ databases">
        <title>Draft genome of Bugula neritina, a colonial animal packing powerful symbionts and potential medicines.</title>
        <authorList>
            <person name="Rayko M."/>
        </authorList>
    </citation>
    <scope>NUCLEOTIDE SEQUENCE [LARGE SCALE GENOMIC DNA]</scope>
    <source>
        <strain evidence="11">Kwan_BN1</strain>
    </source>
</reference>
<dbReference type="Pfam" id="PF00271">
    <property type="entry name" value="Helicase_C"/>
    <property type="match status" value="1"/>
</dbReference>
<dbReference type="InterPro" id="IPR011545">
    <property type="entry name" value="DEAD/DEAH_box_helicase_dom"/>
</dbReference>
<evidence type="ECO:0000256" key="1">
    <source>
        <dbReference type="ARBA" id="ARBA00008792"/>
    </source>
</evidence>
<gene>
    <name evidence="11" type="ORF">EB796_011247</name>
</gene>
<evidence type="ECO:0000256" key="6">
    <source>
        <dbReference type="ARBA" id="ARBA00022840"/>
    </source>
</evidence>
<dbReference type="SMART" id="SM00487">
    <property type="entry name" value="DEXDc"/>
    <property type="match status" value="1"/>
</dbReference>
<keyword evidence="4" id="KW-0378">Hydrolase</keyword>
<dbReference type="PANTHER" id="PTHR18934">
    <property type="entry name" value="ATP-DEPENDENT RNA HELICASE"/>
    <property type="match status" value="1"/>
</dbReference>
<organism evidence="11 12">
    <name type="scientific">Bugula neritina</name>
    <name type="common">Brown bryozoan</name>
    <name type="synonym">Sertularia neritina</name>
    <dbReference type="NCBI Taxonomy" id="10212"/>
    <lineage>
        <taxon>Eukaryota</taxon>
        <taxon>Metazoa</taxon>
        <taxon>Spiralia</taxon>
        <taxon>Lophotrochozoa</taxon>
        <taxon>Bryozoa</taxon>
        <taxon>Gymnolaemata</taxon>
        <taxon>Cheilostomatida</taxon>
        <taxon>Flustrina</taxon>
        <taxon>Buguloidea</taxon>
        <taxon>Bugulidae</taxon>
        <taxon>Bugula</taxon>
    </lineage>
</organism>
<dbReference type="GO" id="GO:0016787">
    <property type="term" value="F:hydrolase activity"/>
    <property type="evidence" value="ECO:0007669"/>
    <property type="project" value="UniProtKB-KW"/>
</dbReference>
<dbReference type="InterPro" id="IPR001650">
    <property type="entry name" value="Helicase_C-like"/>
</dbReference>
<dbReference type="FunFam" id="3.40.50.300:FF:000767">
    <property type="entry name" value="Putative ATP-dependent RNA helicase DHX35"/>
    <property type="match status" value="1"/>
</dbReference>
<evidence type="ECO:0000256" key="4">
    <source>
        <dbReference type="ARBA" id="ARBA00022801"/>
    </source>
</evidence>
<keyword evidence="3" id="KW-0547">Nucleotide-binding</keyword>
<name>A0A7J7JYI7_BUGNE</name>